<dbReference type="GO" id="GO:0005524">
    <property type="term" value="F:ATP binding"/>
    <property type="evidence" value="ECO:0007669"/>
    <property type="project" value="UniProtKB-KW"/>
</dbReference>
<accession>A0A9D9DMK5</accession>
<dbReference type="PANTHER" id="PTHR43553">
    <property type="entry name" value="HEAVY METAL TRANSPORTER"/>
    <property type="match status" value="1"/>
</dbReference>
<dbReference type="EMBL" id="JADIMY010000086">
    <property type="protein sequence ID" value="MBO8427784.1"/>
    <property type="molecule type" value="Genomic_DNA"/>
</dbReference>
<feature type="domain" description="ABC transporter" evidence="9">
    <location>
        <begin position="5"/>
        <end position="242"/>
    </location>
</feature>
<dbReference type="Pfam" id="PF00005">
    <property type="entry name" value="ABC_tran"/>
    <property type="match status" value="1"/>
</dbReference>
<evidence type="ECO:0000256" key="8">
    <source>
        <dbReference type="ARBA" id="ARBA00023136"/>
    </source>
</evidence>
<dbReference type="SMART" id="SM00382">
    <property type="entry name" value="AAA"/>
    <property type="match status" value="1"/>
</dbReference>
<name>A0A9D9DMK5_9BACL</name>
<reference evidence="10" key="2">
    <citation type="journal article" date="2021" name="PeerJ">
        <title>Extensive microbial diversity within the chicken gut microbiome revealed by metagenomics and culture.</title>
        <authorList>
            <person name="Gilroy R."/>
            <person name="Ravi A."/>
            <person name="Getino M."/>
            <person name="Pursley I."/>
            <person name="Horton D.L."/>
            <person name="Alikhan N.F."/>
            <person name="Baker D."/>
            <person name="Gharbi K."/>
            <person name="Hall N."/>
            <person name="Watson M."/>
            <person name="Adriaenssens E.M."/>
            <person name="Foster-Nyarko E."/>
            <person name="Jarju S."/>
            <person name="Secka A."/>
            <person name="Antonio M."/>
            <person name="Oren A."/>
            <person name="Chaudhuri R.R."/>
            <person name="La Ragione R."/>
            <person name="Hildebrand F."/>
            <person name="Pallen M.J."/>
        </authorList>
    </citation>
    <scope>NUCLEOTIDE SEQUENCE</scope>
    <source>
        <strain evidence="10">11159</strain>
    </source>
</reference>
<proteinExistence type="inferred from homology"/>
<dbReference type="Gene3D" id="3.40.50.300">
    <property type="entry name" value="P-loop containing nucleotide triphosphate hydrolases"/>
    <property type="match status" value="1"/>
</dbReference>
<dbReference type="PANTHER" id="PTHR43553:SF24">
    <property type="entry name" value="ENERGY-COUPLING FACTOR TRANSPORTER ATP-BINDING PROTEIN ECFA1"/>
    <property type="match status" value="1"/>
</dbReference>
<reference evidence="10" key="1">
    <citation type="submission" date="2020-10" db="EMBL/GenBank/DDBJ databases">
        <authorList>
            <person name="Gilroy R."/>
        </authorList>
    </citation>
    <scope>NUCLEOTIDE SEQUENCE</scope>
    <source>
        <strain evidence="10">11159</strain>
    </source>
</reference>
<dbReference type="GO" id="GO:0016887">
    <property type="term" value="F:ATP hydrolysis activity"/>
    <property type="evidence" value="ECO:0007669"/>
    <property type="project" value="InterPro"/>
</dbReference>
<sequence length="278" mass="31493">MNEALRLEHIYFGYEEDLDTLIDVSFSVKKGDYVTLIGHNGSGKSTLAKIISFLLNPNSGKIFINEEEINSNDENKLKNIRKIIGIVFQNPDNQFIGSTVEDDIAFGLENRNTDVKKMKELVYEYAKKVNMDKFLNKEPSELSGGQKQRVAIAGILALNLKIIIFDEATSMLDPEGVEDIKRLIFEMREKDPTLTFISITHDIEEAYLSDYCIVLNKGKILKEGKPFEVFQNEELISSTGLDIPFVLKVKNALKDNGIEISENIKTIDELGEYICKLK</sequence>
<dbReference type="InterPro" id="IPR027417">
    <property type="entry name" value="P-loop_NTPase"/>
</dbReference>
<dbReference type="GO" id="GO:0043190">
    <property type="term" value="C:ATP-binding cassette (ABC) transporter complex"/>
    <property type="evidence" value="ECO:0007669"/>
    <property type="project" value="TreeGrafter"/>
</dbReference>
<dbReference type="AlphaFoldDB" id="A0A9D9DMK5"/>
<dbReference type="NCBIfam" id="NF010167">
    <property type="entry name" value="PRK13648.1"/>
    <property type="match status" value="1"/>
</dbReference>
<organism evidence="10 11">
    <name type="scientific">Candidatus Onthovivens merdipullorum</name>
    <dbReference type="NCBI Taxonomy" id="2840889"/>
    <lineage>
        <taxon>Bacteria</taxon>
        <taxon>Bacillati</taxon>
        <taxon>Bacillota</taxon>
        <taxon>Bacilli</taxon>
        <taxon>Bacillales</taxon>
        <taxon>Candidatus Onthovivens</taxon>
    </lineage>
</organism>
<dbReference type="InterPro" id="IPR050095">
    <property type="entry name" value="ECF_ABC_transporter_ATP-bd"/>
</dbReference>
<dbReference type="InterPro" id="IPR017871">
    <property type="entry name" value="ABC_transporter-like_CS"/>
</dbReference>
<keyword evidence="8" id="KW-0472">Membrane</keyword>
<comment type="similarity">
    <text evidence="2">Belongs to the ABC transporter superfamily.</text>
</comment>
<dbReference type="PROSITE" id="PS50893">
    <property type="entry name" value="ABC_TRANSPORTER_2"/>
    <property type="match status" value="1"/>
</dbReference>
<comment type="subcellular location">
    <subcellularLocation>
        <location evidence="1">Cell membrane</location>
        <topology evidence="1">Peripheral membrane protein</topology>
    </subcellularLocation>
</comment>
<evidence type="ECO:0000256" key="1">
    <source>
        <dbReference type="ARBA" id="ARBA00004202"/>
    </source>
</evidence>
<dbReference type="PROSITE" id="PS00211">
    <property type="entry name" value="ABC_TRANSPORTER_1"/>
    <property type="match status" value="1"/>
</dbReference>
<dbReference type="SUPFAM" id="SSF52540">
    <property type="entry name" value="P-loop containing nucleoside triphosphate hydrolases"/>
    <property type="match status" value="1"/>
</dbReference>
<dbReference type="FunFam" id="3.40.50.300:FF:000224">
    <property type="entry name" value="Energy-coupling factor transporter ATP-binding protein EcfA"/>
    <property type="match status" value="1"/>
</dbReference>
<dbReference type="InterPro" id="IPR003439">
    <property type="entry name" value="ABC_transporter-like_ATP-bd"/>
</dbReference>
<evidence type="ECO:0000256" key="5">
    <source>
        <dbReference type="ARBA" id="ARBA00022741"/>
    </source>
</evidence>
<protein>
    <submittedName>
        <fullName evidence="10">Energy-coupling factor transporter ATPase</fullName>
    </submittedName>
</protein>
<dbReference type="GO" id="GO:0015087">
    <property type="term" value="F:cobalt ion transmembrane transporter activity"/>
    <property type="evidence" value="ECO:0007669"/>
    <property type="project" value="UniProtKB-ARBA"/>
</dbReference>
<evidence type="ECO:0000256" key="7">
    <source>
        <dbReference type="ARBA" id="ARBA00022967"/>
    </source>
</evidence>
<evidence type="ECO:0000313" key="10">
    <source>
        <dbReference type="EMBL" id="MBO8427784.1"/>
    </source>
</evidence>
<gene>
    <name evidence="10" type="ORF">IAC58_04455</name>
</gene>
<keyword evidence="6" id="KW-0067">ATP-binding</keyword>
<keyword evidence="7" id="KW-1278">Translocase</keyword>
<dbReference type="CDD" id="cd03225">
    <property type="entry name" value="ABC_cobalt_CbiO_domain1"/>
    <property type="match status" value="1"/>
</dbReference>
<evidence type="ECO:0000256" key="6">
    <source>
        <dbReference type="ARBA" id="ARBA00022840"/>
    </source>
</evidence>
<keyword evidence="3" id="KW-0813">Transport</keyword>
<dbReference type="InterPro" id="IPR015856">
    <property type="entry name" value="ABC_transpr_CbiO/EcfA_su"/>
</dbReference>
<evidence type="ECO:0000256" key="3">
    <source>
        <dbReference type="ARBA" id="ARBA00022448"/>
    </source>
</evidence>
<evidence type="ECO:0000256" key="2">
    <source>
        <dbReference type="ARBA" id="ARBA00005417"/>
    </source>
</evidence>
<comment type="caution">
    <text evidence="10">The sequence shown here is derived from an EMBL/GenBank/DDBJ whole genome shotgun (WGS) entry which is preliminary data.</text>
</comment>
<dbReference type="InterPro" id="IPR003593">
    <property type="entry name" value="AAA+_ATPase"/>
</dbReference>
<evidence type="ECO:0000259" key="9">
    <source>
        <dbReference type="PROSITE" id="PS50893"/>
    </source>
</evidence>
<keyword evidence="4" id="KW-1003">Cell membrane</keyword>
<dbReference type="InterPro" id="IPR030947">
    <property type="entry name" value="EcfA_1"/>
</dbReference>
<dbReference type="Proteomes" id="UP000823613">
    <property type="component" value="Unassembled WGS sequence"/>
</dbReference>
<keyword evidence="5" id="KW-0547">Nucleotide-binding</keyword>
<dbReference type="GO" id="GO:0042626">
    <property type="term" value="F:ATPase-coupled transmembrane transporter activity"/>
    <property type="evidence" value="ECO:0007669"/>
    <property type="project" value="TreeGrafter"/>
</dbReference>
<dbReference type="NCBIfam" id="TIGR04520">
    <property type="entry name" value="ECF_ATPase_1"/>
    <property type="match status" value="1"/>
</dbReference>
<evidence type="ECO:0000256" key="4">
    <source>
        <dbReference type="ARBA" id="ARBA00022475"/>
    </source>
</evidence>
<evidence type="ECO:0000313" key="11">
    <source>
        <dbReference type="Proteomes" id="UP000823613"/>
    </source>
</evidence>